<dbReference type="Proteomes" id="UP000237082">
    <property type="component" value="Unassembled WGS sequence"/>
</dbReference>
<dbReference type="InterPro" id="IPR000182">
    <property type="entry name" value="GNAT_dom"/>
</dbReference>
<keyword evidence="2" id="KW-0808">Transferase</keyword>
<dbReference type="RefSeq" id="WP_103904506.1">
    <property type="nucleotide sequence ID" value="NZ_PQWB01000189.1"/>
</dbReference>
<dbReference type="AlphaFoldDB" id="A0A2S5DA89"/>
<dbReference type="EMBL" id="PQWB01000189">
    <property type="protein sequence ID" value="POZ59996.1"/>
    <property type="molecule type" value="Genomic_DNA"/>
</dbReference>
<proteinExistence type="predicted"/>
<comment type="caution">
    <text evidence="2">The sequence shown here is derived from an EMBL/GenBank/DDBJ whole genome shotgun (WGS) entry which is preliminary data.</text>
</comment>
<organism evidence="2 3">
    <name type="scientific">Chromobacterium alticapitis</name>
    <dbReference type="NCBI Taxonomy" id="2073169"/>
    <lineage>
        <taxon>Bacteria</taxon>
        <taxon>Pseudomonadati</taxon>
        <taxon>Pseudomonadota</taxon>
        <taxon>Betaproteobacteria</taxon>
        <taxon>Neisseriales</taxon>
        <taxon>Chromobacteriaceae</taxon>
        <taxon>Chromobacterium</taxon>
    </lineage>
</organism>
<dbReference type="CDD" id="cd04301">
    <property type="entry name" value="NAT_SF"/>
    <property type="match status" value="1"/>
</dbReference>
<dbReference type="PROSITE" id="PS51186">
    <property type="entry name" value="GNAT"/>
    <property type="match status" value="1"/>
</dbReference>
<protein>
    <submittedName>
        <fullName evidence="2">N-acetyltransferase</fullName>
    </submittedName>
</protein>
<keyword evidence="3" id="KW-1185">Reference proteome</keyword>
<dbReference type="Pfam" id="PF00583">
    <property type="entry name" value="Acetyltransf_1"/>
    <property type="match status" value="1"/>
</dbReference>
<dbReference type="InterPro" id="IPR016181">
    <property type="entry name" value="Acyl_CoA_acyltransferase"/>
</dbReference>
<evidence type="ECO:0000259" key="1">
    <source>
        <dbReference type="PROSITE" id="PS51186"/>
    </source>
</evidence>
<dbReference type="SUPFAM" id="SSF55729">
    <property type="entry name" value="Acyl-CoA N-acyltransferases (Nat)"/>
    <property type="match status" value="1"/>
</dbReference>
<dbReference type="OrthoDB" id="8964691at2"/>
<dbReference type="GO" id="GO:0016747">
    <property type="term" value="F:acyltransferase activity, transferring groups other than amino-acyl groups"/>
    <property type="evidence" value="ECO:0007669"/>
    <property type="project" value="InterPro"/>
</dbReference>
<evidence type="ECO:0000313" key="2">
    <source>
        <dbReference type="EMBL" id="POZ59996.1"/>
    </source>
</evidence>
<name>A0A2S5DA89_9NEIS</name>
<evidence type="ECO:0000313" key="3">
    <source>
        <dbReference type="Proteomes" id="UP000237082"/>
    </source>
</evidence>
<feature type="domain" description="N-acetyltransferase" evidence="1">
    <location>
        <begin position="101"/>
        <end position="258"/>
    </location>
</feature>
<dbReference type="Gene3D" id="3.40.630.30">
    <property type="match status" value="1"/>
</dbReference>
<reference evidence="3" key="1">
    <citation type="submission" date="2018-02" db="EMBL/GenBank/DDBJ databases">
        <authorList>
            <person name="O'Hara-Hanley K."/>
            <person name="Soby S."/>
        </authorList>
    </citation>
    <scope>NUCLEOTIDE SEQUENCE [LARGE SCALE GENOMIC DNA]</scope>
    <source>
        <strain evidence="3">MWU14-2602</strain>
    </source>
</reference>
<gene>
    <name evidence="2" type="ORF">C2I19_20945</name>
</gene>
<sequence>MNAALINSYREAEDYFFRGISFKCLDLDCGATAYMTGGAGLNLIYIARVTNGIDKILIKGKQFYDQDDLSFDVIIPQEWCDSQVVSILNSMDYEQQEKSVSMIVNLDEFAIDRTSSFDSETVIKANDDKLSDWIVPLAGAFESTFETCSIYAGRHEIALKNNVNLSHYSLYKQGKPIASITVSLNNGIARVDDVGTLPEFQGKGYATHLVHYVLSKAKTLGAKYSFLESSSHGVGVYEKLGFEPLFENNIYSKRFKEK</sequence>
<accession>A0A2S5DA89</accession>